<evidence type="ECO:0000313" key="1">
    <source>
        <dbReference type="EMBL" id="GIY67902.1"/>
    </source>
</evidence>
<keyword evidence="2" id="KW-1185">Reference proteome</keyword>
<sequence length="102" mass="11980">MECFNASQFHPFNKSEFHLATNVKITTYSEIDQITGTYWMEIGMAMGNVFNQFCRIAVYKCVNVWNGPNDIWTTRRQVRLLFPIHKLVLLTNHNDPKRKTPT</sequence>
<protein>
    <submittedName>
        <fullName evidence="1">Uncharacterized protein</fullName>
    </submittedName>
</protein>
<reference evidence="1 2" key="1">
    <citation type="submission" date="2021-06" db="EMBL/GenBank/DDBJ databases">
        <title>Caerostris darwini draft genome.</title>
        <authorList>
            <person name="Kono N."/>
            <person name="Arakawa K."/>
        </authorList>
    </citation>
    <scope>NUCLEOTIDE SEQUENCE [LARGE SCALE GENOMIC DNA]</scope>
</reference>
<dbReference type="AlphaFoldDB" id="A0AAV4VCQ3"/>
<dbReference type="Proteomes" id="UP001054837">
    <property type="component" value="Unassembled WGS sequence"/>
</dbReference>
<organism evidence="1 2">
    <name type="scientific">Caerostris darwini</name>
    <dbReference type="NCBI Taxonomy" id="1538125"/>
    <lineage>
        <taxon>Eukaryota</taxon>
        <taxon>Metazoa</taxon>
        <taxon>Ecdysozoa</taxon>
        <taxon>Arthropoda</taxon>
        <taxon>Chelicerata</taxon>
        <taxon>Arachnida</taxon>
        <taxon>Araneae</taxon>
        <taxon>Araneomorphae</taxon>
        <taxon>Entelegynae</taxon>
        <taxon>Araneoidea</taxon>
        <taxon>Araneidae</taxon>
        <taxon>Caerostris</taxon>
    </lineage>
</organism>
<dbReference type="EMBL" id="BPLQ01012792">
    <property type="protein sequence ID" value="GIY67902.1"/>
    <property type="molecule type" value="Genomic_DNA"/>
</dbReference>
<accession>A0AAV4VCQ3</accession>
<name>A0AAV4VCQ3_9ARAC</name>
<comment type="caution">
    <text evidence="1">The sequence shown here is derived from an EMBL/GenBank/DDBJ whole genome shotgun (WGS) entry which is preliminary data.</text>
</comment>
<gene>
    <name evidence="1" type="ORF">CDAR_563661</name>
</gene>
<evidence type="ECO:0000313" key="2">
    <source>
        <dbReference type="Proteomes" id="UP001054837"/>
    </source>
</evidence>
<proteinExistence type="predicted"/>